<evidence type="ECO:0000256" key="1">
    <source>
        <dbReference type="ARBA" id="ARBA00003279"/>
    </source>
</evidence>
<dbReference type="InterPro" id="IPR036259">
    <property type="entry name" value="MFS_trans_sf"/>
</dbReference>
<dbReference type="InterPro" id="IPR020846">
    <property type="entry name" value="MFS_dom"/>
</dbReference>
<evidence type="ECO:0000259" key="8">
    <source>
        <dbReference type="PROSITE" id="PS50850"/>
    </source>
</evidence>
<dbReference type="InterPro" id="IPR001958">
    <property type="entry name" value="Tet-R_TetA/multi-R_MdtG-like"/>
</dbReference>
<dbReference type="InterPro" id="IPR011701">
    <property type="entry name" value="MFS"/>
</dbReference>
<gene>
    <name evidence="9" type="ORF">G3M56_013085</name>
</gene>
<evidence type="ECO:0000313" key="9">
    <source>
        <dbReference type="EMBL" id="QQL44796.1"/>
    </source>
</evidence>
<dbReference type="Proteomes" id="UP000475117">
    <property type="component" value="Chromosome"/>
</dbReference>
<dbReference type="KEGG" id="soa:G3M56_013085"/>
<evidence type="ECO:0000256" key="2">
    <source>
        <dbReference type="ARBA" id="ARBA00004141"/>
    </source>
</evidence>
<dbReference type="PANTHER" id="PTHR23504:SF15">
    <property type="entry name" value="MAJOR FACILITATOR SUPERFAMILY (MFS) PROFILE DOMAIN-CONTAINING PROTEIN"/>
    <property type="match status" value="1"/>
</dbReference>
<evidence type="ECO:0000256" key="7">
    <source>
        <dbReference type="ARBA" id="ARBA00023136"/>
    </source>
</evidence>
<evidence type="ECO:0000256" key="4">
    <source>
        <dbReference type="ARBA" id="ARBA00022448"/>
    </source>
</evidence>
<dbReference type="GO" id="GO:0016020">
    <property type="term" value="C:membrane"/>
    <property type="evidence" value="ECO:0007669"/>
    <property type="project" value="UniProtKB-SubCell"/>
</dbReference>
<dbReference type="Gene3D" id="1.20.1250.20">
    <property type="entry name" value="MFS general substrate transporter like domains"/>
    <property type="match status" value="1"/>
</dbReference>
<accession>A0A6B3LFY9</accession>
<dbReference type="Pfam" id="PF07690">
    <property type="entry name" value="MFS_1"/>
    <property type="match status" value="1"/>
</dbReference>
<dbReference type="PRINTS" id="PR01035">
    <property type="entry name" value="TCRTETA"/>
</dbReference>
<organism evidence="9 10">
    <name type="scientific">Sulfuriroseicoccus oceanibius</name>
    <dbReference type="NCBI Taxonomy" id="2707525"/>
    <lineage>
        <taxon>Bacteria</taxon>
        <taxon>Pseudomonadati</taxon>
        <taxon>Verrucomicrobiota</taxon>
        <taxon>Verrucomicrobiia</taxon>
        <taxon>Verrucomicrobiales</taxon>
        <taxon>Verrucomicrobiaceae</taxon>
        <taxon>Sulfuriroseicoccus</taxon>
    </lineage>
</organism>
<sequence length="402" mass="42576">MSKSKARTQHGLIFLTVLVDLIGFGIVIPLLPLYAEHFNAGFVELGILMALHSGMQFLFSPLLGRWSDKVGRRPVLMISIVGNVIAYSVLAGASSLWMLFLARFLSGVSSANISTAQAYMADITPREKRAGAMGMIGAAFGIGFVLGPLISATTSGFGIHVPFLVAVGLSLFNACWVAFKLPESLPPAKRKPGMGKLSILPHHRLAEVGDVDRGWLLRLLSVYFLNVTAFSGMTTLFVLFTNRRFGFEEAQNGWLFTLVGVIGVVIQGGMIRRIEPKVGAYKLALLGAIILAVTLTLMPWTSNWTLLILFTILVATGNSLVQPSLNTIASRIACDQSQGTVLGLMASSGSLGRVVGPVVCGWLLSSNVGPGFGSLALWCAGGVAVLAALALASLGGPAPHQR</sequence>
<name>A0A6B3LFY9_9BACT</name>
<dbReference type="EMBL" id="CP066776">
    <property type="protein sequence ID" value="QQL44796.1"/>
    <property type="molecule type" value="Genomic_DNA"/>
</dbReference>
<evidence type="ECO:0000256" key="6">
    <source>
        <dbReference type="ARBA" id="ARBA00022989"/>
    </source>
</evidence>
<keyword evidence="4" id="KW-0813">Transport</keyword>
<dbReference type="InterPro" id="IPR005829">
    <property type="entry name" value="Sugar_transporter_CS"/>
</dbReference>
<evidence type="ECO:0000256" key="5">
    <source>
        <dbReference type="ARBA" id="ARBA00022692"/>
    </source>
</evidence>
<comment type="subcellular location">
    <subcellularLocation>
        <location evidence="2">Membrane</location>
        <topology evidence="2">Multi-pass membrane protein</topology>
    </subcellularLocation>
</comment>
<dbReference type="PROSITE" id="PS00216">
    <property type="entry name" value="SUGAR_TRANSPORT_1"/>
    <property type="match status" value="1"/>
</dbReference>
<evidence type="ECO:0000313" key="10">
    <source>
        <dbReference type="Proteomes" id="UP000475117"/>
    </source>
</evidence>
<comment type="function">
    <text evidence="1">Resistance to tetracycline by an active tetracycline efflux. This is an energy-dependent process that decreases the accumulation of the antibiotic in whole cells. This protein functions as a metal-tetracycline/H(+) antiporter.</text>
</comment>
<dbReference type="RefSeq" id="WP_164365264.1">
    <property type="nucleotide sequence ID" value="NZ_CP066776.1"/>
</dbReference>
<keyword evidence="5" id="KW-0812">Transmembrane</keyword>
<keyword evidence="6" id="KW-1133">Transmembrane helix</keyword>
<reference evidence="9 10" key="1">
    <citation type="submission" date="2020-12" db="EMBL/GenBank/DDBJ databases">
        <title>Sulforoseuscoccus oceanibium gen. nov., sp. nov., a representative of the phylum Verrucomicrobia with special cytoplasmic membrane, and proposal of Sulforoseuscoccusaceae fam. nov.</title>
        <authorList>
            <person name="Xi F."/>
        </authorList>
    </citation>
    <scope>NUCLEOTIDE SEQUENCE [LARGE SCALE GENOMIC DNA]</scope>
    <source>
        <strain evidence="9 10">T37</strain>
    </source>
</reference>
<feature type="domain" description="Major facilitator superfamily (MFS) profile" evidence="8">
    <location>
        <begin position="9"/>
        <end position="399"/>
    </location>
</feature>
<protein>
    <submittedName>
        <fullName evidence="9">MFS transporter</fullName>
    </submittedName>
</protein>
<proteinExistence type="inferred from homology"/>
<keyword evidence="10" id="KW-1185">Reference proteome</keyword>
<dbReference type="AlphaFoldDB" id="A0A6B3LFY9"/>
<dbReference type="PANTHER" id="PTHR23504">
    <property type="entry name" value="MAJOR FACILITATOR SUPERFAMILY DOMAIN-CONTAINING PROTEIN 10"/>
    <property type="match status" value="1"/>
</dbReference>
<dbReference type="SUPFAM" id="SSF103473">
    <property type="entry name" value="MFS general substrate transporter"/>
    <property type="match status" value="1"/>
</dbReference>
<dbReference type="GO" id="GO:0022857">
    <property type="term" value="F:transmembrane transporter activity"/>
    <property type="evidence" value="ECO:0007669"/>
    <property type="project" value="InterPro"/>
</dbReference>
<dbReference type="PROSITE" id="PS50850">
    <property type="entry name" value="MFS"/>
    <property type="match status" value="1"/>
</dbReference>
<keyword evidence="7" id="KW-0472">Membrane</keyword>
<comment type="similarity">
    <text evidence="3">Belongs to the major facilitator superfamily. TCR/Tet family.</text>
</comment>
<evidence type="ECO:0000256" key="3">
    <source>
        <dbReference type="ARBA" id="ARBA00007520"/>
    </source>
</evidence>